<dbReference type="InterPro" id="IPR019934">
    <property type="entry name" value="CHP03545"/>
</dbReference>
<proteinExistence type="predicted"/>
<dbReference type="KEGG" id="nall:PP769_19180"/>
<protein>
    <submittedName>
        <fullName evidence="2">TIGR03545 family protein</fullName>
    </submittedName>
</protein>
<reference evidence="2 3" key="1">
    <citation type="submission" date="2023-01" db="EMBL/GenBank/DDBJ databases">
        <title>Cultivation and genomic characterization of new, ubiquitous marine nitrite-oxidizing bacteria from the Nitrospirales.</title>
        <authorList>
            <person name="Mueller A.J."/>
            <person name="Daebeler A."/>
            <person name="Herbold C.W."/>
            <person name="Kirkegaard R.H."/>
            <person name="Daims H."/>
        </authorList>
    </citation>
    <scope>NUCLEOTIDE SEQUENCE [LARGE SCALE GENOMIC DNA]</scope>
    <source>
        <strain evidence="2 3">VA</strain>
    </source>
</reference>
<gene>
    <name evidence="2" type="ORF">PP769_19180</name>
</gene>
<evidence type="ECO:0000256" key="1">
    <source>
        <dbReference type="SAM" id="Phobius"/>
    </source>
</evidence>
<keyword evidence="1" id="KW-0812">Transmembrane</keyword>
<dbReference type="PROSITE" id="PS51257">
    <property type="entry name" value="PROKAR_LIPOPROTEIN"/>
    <property type="match status" value="1"/>
</dbReference>
<dbReference type="Proteomes" id="UP001302719">
    <property type="component" value="Chromosome"/>
</dbReference>
<keyword evidence="1" id="KW-0472">Membrane</keyword>
<feature type="transmembrane region" description="Helical" evidence="1">
    <location>
        <begin position="7"/>
        <end position="27"/>
    </location>
</feature>
<keyword evidence="1" id="KW-1133">Transmembrane helix</keyword>
<dbReference type="EMBL" id="CP116967">
    <property type="protein sequence ID" value="WNM58067.1"/>
    <property type="molecule type" value="Genomic_DNA"/>
</dbReference>
<evidence type="ECO:0000313" key="2">
    <source>
        <dbReference type="EMBL" id="WNM58067.1"/>
    </source>
</evidence>
<sequence length="596" mass="64925">MTKWIRWWGLGAFVVFAAIVGCVWIFFVDEWVKGAIESAGTKAVGAKVEVDEADLSLFPAGLSLAGLQVANPKFPMTNAVEVARVTMSLDGLNLFRRKVIVEEMTVEGVRLDTPRTTSGAVQPLSDVSPEEESGMFSLALPALEVPDVKNILEKEDLETIRLIEALKADLQREQEAWESRLKNLPGKAQLAQYEERIKNLKKAGKGGLEGLLGGVGEVQTLKQDIEQEIESLTGAKKEFENTVALFRTRLKQIQTAPQRDIQHLKAKYNLSPQGLANMSQTLLGPQIGSWVHQGAFWYGRAKPLLEGARTVDGEVGPQVHKPLRGKGLDVHFKEAHPLPDFLIRLTKVSIDLDLGELAGTVHNITTDQPMLGQLTTFAFSGDRLKGVQSVALEGALNHVEPADSKDQFTVQAKGYELTNLALSKDAKWPVTLTSGMSDINVNTELKGRALTVHGAGNLRGLHLSAGREDDPNPLTKALSSAVTDISQLSIQADVTGTLEQPDVRISSDLDRILQDAAGKMVKELAAKFGSELQAAISAKIAEPMQQLKNDLSGFERIAGELTERVTQHNDVLKSLLEKGLPKKGLKDLPDGFKLPF</sequence>
<dbReference type="NCBIfam" id="TIGR03545">
    <property type="entry name" value="TIGR03545 family protein"/>
    <property type="match status" value="1"/>
</dbReference>
<organism evidence="2 3">
    <name type="scientific">Candidatus Nitrospira allomarina</name>
    <dbReference type="NCBI Taxonomy" id="3020900"/>
    <lineage>
        <taxon>Bacteria</taxon>
        <taxon>Pseudomonadati</taxon>
        <taxon>Nitrospirota</taxon>
        <taxon>Nitrospiria</taxon>
        <taxon>Nitrospirales</taxon>
        <taxon>Nitrospiraceae</taxon>
        <taxon>Nitrospira</taxon>
    </lineage>
</organism>
<dbReference type="AlphaFoldDB" id="A0AA96GB38"/>
<name>A0AA96GB38_9BACT</name>
<evidence type="ECO:0000313" key="3">
    <source>
        <dbReference type="Proteomes" id="UP001302719"/>
    </source>
</evidence>
<keyword evidence="3" id="KW-1185">Reference proteome</keyword>
<dbReference type="RefSeq" id="WP_312643360.1">
    <property type="nucleotide sequence ID" value="NZ_CP116967.1"/>
</dbReference>
<accession>A0AA96GB38</accession>